<proteinExistence type="predicted"/>
<organism evidence="1 2">
    <name type="scientific">Lupinus luteus</name>
    <name type="common">European yellow lupine</name>
    <dbReference type="NCBI Taxonomy" id="3873"/>
    <lineage>
        <taxon>Eukaryota</taxon>
        <taxon>Viridiplantae</taxon>
        <taxon>Streptophyta</taxon>
        <taxon>Embryophyta</taxon>
        <taxon>Tracheophyta</taxon>
        <taxon>Spermatophyta</taxon>
        <taxon>Magnoliopsida</taxon>
        <taxon>eudicotyledons</taxon>
        <taxon>Gunneridae</taxon>
        <taxon>Pentapetalae</taxon>
        <taxon>rosids</taxon>
        <taxon>fabids</taxon>
        <taxon>Fabales</taxon>
        <taxon>Fabaceae</taxon>
        <taxon>Papilionoideae</taxon>
        <taxon>50 kb inversion clade</taxon>
        <taxon>genistoids sensu lato</taxon>
        <taxon>core genistoids</taxon>
        <taxon>Genisteae</taxon>
        <taxon>Lupinus</taxon>
    </lineage>
</organism>
<dbReference type="AlphaFoldDB" id="A0AAV1VQD0"/>
<sequence>MNNFYDAQIGKDLQATQLRIAKLKYDRSVRLLLLHWISPSKWTDEMLDPSLVRAMLCAMLDPILASAIFGLDLLRFIVGRLNLDGRTNSRDDAIKLELKSMKD</sequence>
<accession>A0AAV1VQD0</accession>
<keyword evidence="2" id="KW-1185">Reference proteome</keyword>
<protein>
    <submittedName>
        <fullName evidence="1">Uncharacterized protein</fullName>
    </submittedName>
</protein>
<dbReference type="EMBL" id="CAXHTB010000001">
    <property type="protein sequence ID" value="CAL0299190.1"/>
    <property type="molecule type" value="Genomic_DNA"/>
</dbReference>
<reference evidence="1 2" key="1">
    <citation type="submission" date="2024-03" db="EMBL/GenBank/DDBJ databases">
        <authorList>
            <person name="Martinez-Hernandez J."/>
        </authorList>
    </citation>
    <scope>NUCLEOTIDE SEQUENCE [LARGE SCALE GENOMIC DNA]</scope>
</reference>
<comment type="caution">
    <text evidence="1">The sequence shown here is derived from an EMBL/GenBank/DDBJ whole genome shotgun (WGS) entry which is preliminary data.</text>
</comment>
<gene>
    <name evidence="1" type="ORF">LLUT_LOCUS250</name>
</gene>
<evidence type="ECO:0000313" key="2">
    <source>
        <dbReference type="Proteomes" id="UP001497480"/>
    </source>
</evidence>
<dbReference type="Proteomes" id="UP001497480">
    <property type="component" value="Unassembled WGS sequence"/>
</dbReference>
<name>A0AAV1VQD0_LUPLU</name>
<evidence type="ECO:0000313" key="1">
    <source>
        <dbReference type="EMBL" id="CAL0299190.1"/>
    </source>
</evidence>